<reference evidence="1" key="1">
    <citation type="submission" date="2016-12" db="EMBL/GenBank/DDBJ databases">
        <title>The genomes of Aspergillus section Nigri reveals drivers in fungal speciation.</title>
        <authorList>
            <consortium name="DOE Joint Genome Institute"/>
            <person name="Vesth T.C."/>
            <person name="Nybo J."/>
            <person name="Theobald S."/>
            <person name="Brandl J."/>
            <person name="Frisvad J.C."/>
            <person name="Nielsen K.F."/>
            <person name="Lyhne E.K."/>
            <person name="Kogle M.E."/>
            <person name="Kuo A."/>
            <person name="Riley R."/>
            <person name="Clum A."/>
            <person name="Nolan M."/>
            <person name="Lipzen A."/>
            <person name="Salamov A."/>
            <person name="Henrissat B."/>
            <person name="Wiebenga A."/>
            <person name="De vries R.P."/>
            <person name="Grigoriev I.V."/>
            <person name="Mortensen U.H."/>
            <person name="Andersen M.R."/>
            <person name="Baker S.E."/>
        </authorList>
    </citation>
    <scope>NUCLEOTIDE SEQUENCE</scope>
    <source>
        <strain evidence="1">CBS 122712</strain>
    </source>
</reference>
<keyword evidence="2" id="KW-1185">Reference proteome</keyword>
<evidence type="ECO:0000313" key="2">
    <source>
        <dbReference type="Proteomes" id="UP000246171"/>
    </source>
</evidence>
<dbReference type="RefSeq" id="XP_025388875.1">
    <property type="nucleotide sequence ID" value="XM_025526254.1"/>
</dbReference>
<dbReference type="VEuPathDB" id="FungiDB:BO83DRAFT_15375"/>
<dbReference type="Proteomes" id="UP000246171">
    <property type="component" value="Unassembled WGS sequence"/>
</dbReference>
<dbReference type="EMBL" id="MSFU01000010">
    <property type="protein sequence ID" value="PWY74780.1"/>
    <property type="molecule type" value="Genomic_DNA"/>
</dbReference>
<evidence type="ECO:0000313" key="1">
    <source>
        <dbReference type="EMBL" id="PWY74780.1"/>
    </source>
</evidence>
<accession>A0A317VSA1</accession>
<organism evidence="1 2">
    <name type="scientific">Aspergillus eucalypticola (strain CBS 122712 / IBT 29274)</name>
    <dbReference type="NCBI Taxonomy" id="1448314"/>
    <lineage>
        <taxon>Eukaryota</taxon>
        <taxon>Fungi</taxon>
        <taxon>Dikarya</taxon>
        <taxon>Ascomycota</taxon>
        <taxon>Pezizomycotina</taxon>
        <taxon>Eurotiomycetes</taxon>
        <taxon>Eurotiomycetidae</taxon>
        <taxon>Eurotiales</taxon>
        <taxon>Aspergillaceae</taxon>
        <taxon>Aspergillus</taxon>
        <taxon>Aspergillus subgen. Circumdati</taxon>
    </lineage>
</organism>
<protein>
    <submittedName>
        <fullName evidence="1">Uncharacterized protein</fullName>
    </submittedName>
</protein>
<dbReference type="AlphaFoldDB" id="A0A317VSA1"/>
<proteinExistence type="predicted"/>
<gene>
    <name evidence="1" type="ORF">BO83DRAFT_15375</name>
</gene>
<sequence>MCISMTLPKRQQRIVSPGETVFPFFASTKIPTFHTYEGLKKCVLLSSFQFSLSDSTKPHCKRWRGQDHSWDTSFDHKKTQLSIHLHLQEDPSAQSQASQAIPPSHERVCRLGASVANQMPVPVLPVKILLHPAAPYRAKHTTLHQLTHFFFRSRKRKQNPPYASGRECWQSSAADFRPNQDTSKHPTSCTMVQIMIPAWTDPVGAKVWSDRWGSFTLPPFLSFTKSEGGWLRDFIATR</sequence>
<comment type="caution">
    <text evidence="1">The sequence shown here is derived from an EMBL/GenBank/DDBJ whole genome shotgun (WGS) entry which is preliminary data.</text>
</comment>
<name>A0A317VSA1_ASPEC</name>
<dbReference type="GeneID" id="37048216"/>